<evidence type="ECO:0000256" key="6">
    <source>
        <dbReference type="ARBA" id="ARBA00023136"/>
    </source>
</evidence>
<evidence type="ECO:0000256" key="5">
    <source>
        <dbReference type="ARBA" id="ARBA00022989"/>
    </source>
</evidence>
<feature type="transmembrane region" description="Helical" evidence="8">
    <location>
        <begin position="179"/>
        <end position="201"/>
    </location>
</feature>
<feature type="transmembrane region" description="Helical" evidence="8">
    <location>
        <begin position="128"/>
        <end position="146"/>
    </location>
</feature>
<evidence type="ECO:0000256" key="2">
    <source>
        <dbReference type="ARBA" id="ARBA00022475"/>
    </source>
</evidence>
<keyword evidence="4 8" id="KW-0812">Transmembrane</keyword>
<dbReference type="EMBL" id="JBHMDY010000002">
    <property type="protein sequence ID" value="MFB9259022.1"/>
    <property type="molecule type" value="Genomic_DNA"/>
</dbReference>
<feature type="transmembrane region" description="Helical" evidence="8">
    <location>
        <begin position="273"/>
        <end position="293"/>
    </location>
</feature>
<keyword evidence="2" id="KW-1003">Cell membrane</keyword>
<organism evidence="9 10">
    <name type="scientific">Dietzia aerolata</name>
    <dbReference type="NCBI Taxonomy" id="595984"/>
    <lineage>
        <taxon>Bacteria</taxon>
        <taxon>Bacillati</taxon>
        <taxon>Actinomycetota</taxon>
        <taxon>Actinomycetes</taxon>
        <taxon>Mycobacteriales</taxon>
        <taxon>Dietziaceae</taxon>
        <taxon>Dietzia</taxon>
    </lineage>
</organism>
<keyword evidence="5 8" id="KW-1133">Transmembrane helix</keyword>
<accession>A0ABV5JMR9</accession>
<name>A0ABV5JMR9_9ACTN</name>
<feature type="transmembrane region" description="Helical" evidence="8">
    <location>
        <begin position="207"/>
        <end position="228"/>
    </location>
</feature>
<feature type="transmembrane region" description="Helical" evidence="8">
    <location>
        <begin position="103"/>
        <end position="121"/>
    </location>
</feature>
<feature type="transmembrane region" description="Helical" evidence="8">
    <location>
        <begin position="342"/>
        <end position="359"/>
    </location>
</feature>
<dbReference type="Proteomes" id="UP001589700">
    <property type="component" value="Unassembled WGS sequence"/>
</dbReference>
<sequence length="440" mass="48254">MRTFPRTLWLRGPLTLLALASVIMVLRAPDERTPWWGISGNLLDVNVYRWGGHAILNSIPLYEGLLIGDDPGRYYAPMPFTYPPFSGLVFTPLTQVTPGLMEAGWTALTLGLLYLAIRMCFRALGYRSDRVTAQVAICLALIALSLEPVRTTLWLGQINILLLVLVLADHLAWRSGRRWAGIGSGLAAGIKLTPAFFWAHWVLTGRWRMAVASGLAFLGTVAIGFLLIPSDAATYWSGTLFDSQRIAQDATVANQSLRGTIARLAGVEMAPTWVWLIGAVIVAAVGLGVAAWAHRAGHQLLGLTLAGMTMTMVSPFTWGHHWVWLVPLLVLTVHYALAARRWYVWLLPPLLWAAAASWVQSFPDTNFPDDRWVAMGLFMLGGDIPPVVFSTITNVYPILWVVTVALTTLMLRRGPAFTARLADHGTADDSSPRAESHRGG</sequence>
<dbReference type="InterPro" id="IPR018584">
    <property type="entry name" value="GT87"/>
</dbReference>
<evidence type="ECO:0000313" key="9">
    <source>
        <dbReference type="EMBL" id="MFB9259022.1"/>
    </source>
</evidence>
<keyword evidence="10" id="KW-1185">Reference proteome</keyword>
<reference evidence="9 10" key="1">
    <citation type="submission" date="2024-09" db="EMBL/GenBank/DDBJ databases">
        <authorList>
            <person name="Sun Q."/>
            <person name="Mori K."/>
        </authorList>
    </citation>
    <scope>NUCLEOTIDE SEQUENCE [LARGE SCALE GENOMIC DNA]</scope>
    <source>
        <strain evidence="9 10">CCM 7659</strain>
    </source>
</reference>
<comment type="similarity">
    <text evidence="7">Belongs to the glycosyltransferase 87 family.</text>
</comment>
<keyword evidence="6 8" id="KW-0472">Membrane</keyword>
<keyword evidence="3" id="KW-0808">Transferase</keyword>
<gene>
    <name evidence="9" type="ORF">ACFFVD_04335</name>
</gene>
<feature type="transmembrane region" description="Helical" evidence="8">
    <location>
        <begin position="318"/>
        <end position="337"/>
    </location>
</feature>
<evidence type="ECO:0000256" key="1">
    <source>
        <dbReference type="ARBA" id="ARBA00004651"/>
    </source>
</evidence>
<dbReference type="Pfam" id="PF09594">
    <property type="entry name" value="GT87"/>
    <property type="match status" value="1"/>
</dbReference>
<evidence type="ECO:0000313" key="10">
    <source>
        <dbReference type="Proteomes" id="UP001589700"/>
    </source>
</evidence>
<feature type="transmembrane region" description="Helical" evidence="8">
    <location>
        <begin position="152"/>
        <end position="172"/>
    </location>
</feature>
<proteinExistence type="inferred from homology"/>
<evidence type="ECO:0000256" key="3">
    <source>
        <dbReference type="ARBA" id="ARBA00022679"/>
    </source>
</evidence>
<comment type="caution">
    <text evidence="9">The sequence shown here is derived from an EMBL/GenBank/DDBJ whole genome shotgun (WGS) entry which is preliminary data.</text>
</comment>
<protein>
    <submittedName>
        <fullName evidence="9">Glycosyltransferase 87 family protein</fullName>
    </submittedName>
</protein>
<feature type="transmembrane region" description="Helical" evidence="8">
    <location>
        <begin position="387"/>
        <end position="411"/>
    </location>
</feature>
<dbReference type="RefSeq" id="WP_182631517.1">
    <property type="nucleotide sequence ID" value="NZ_JAALDM010000060.1"/>
</dbReference>
<comment type="subcellular location">
    <subcellularLocation>
        <location evidence="1">Cell membrane</location>
        <topology evidence="1">Multi-pass membrane protein</topology>
    </subcellularLocation>
</comment>
<evidence type="ECO:0000256" key="7">
    <source>
        <dbReference type="ARBA" id="ARBA00024033"/>
    </source>
</evidence>
<evidence type="ECO:0000256" key="4">
    <source>
        <dbReference type="ARBA" id="ARBA00022692"/>
    </source>
</evidence>
<evidence type="ECO:0000256" key="8">
    <source>
        <dbReference type="SAM" id="Phobius"/>
    </source>
</evidence>